<keyword evidence="2 5" id="KW-0812">Transmembrane</keyword>
<dbReference type="Proteomes" id="UP000433945">
    <property type="component" value="Unassembled WGS sequence"/>
</dbReference>
<dbReference type="Pfam" id="PF13564">
    <property type="entry name" value="DoxX_2"/>
    <property type="match status" value="1"/>
</dbReference>
<accession>A0A6N8H8P8</accession>
<evidence type="ECO:0000256" key="2">
    <source>
        <dbReference type="ARBA" id="ARBA00022692"/>
    </source>
</evidence>
<proteinExistence type="predicted"/>
<evidence type="ECO:0000313" key="6">
    <source>
        <dbReference type="EMBL" id="MUV02293.1"/>
    </source>
</evidence>
<dbReference type="RefSeq" id="WP_157481298.1">
    <property type="nucleotide sequence ID" value="NZ_WOWP01000002.1"/>
</dbReference>
<feature type="transmembrane region" description="Helical" evidence="5">
    <location>
        <begin position="99"/>
        <end position="115"/>
    </location>
</feature>
<feature type="transmembrane region" description="Helical" evidence="5">
    <location>
        <begin position="7"/>
        <end position="29"/>
    </location>
</feature>
<evidence type="ECO:0000256" key="3">
    <source>
        <dbReference type="ARBA" id="ARBA00022989"/>
    </source>
</evidence>
<keyword evidence="4 5" id="KW-0472">Membrane</keyword>
<keyword evidence="3 5" id="KW-1133">Transmembrane helix</keyword>
<reference evidence="6 7" key="1">
    <citation type="submission" date="2019-12" db="EMBL/GenBank/DDBJ databases">
        <authorList>
            <person name="Sun J.-Q."/>
        </authorList>
    </citation>
    <scope>NUCLEOTIDE SEQUENCE [LARGE SCALE GENOMIC DNA]</scope>
    <source>
        <strain evidence="6 7">JCM 17928</strain>
    </source>
</reference>
<dbReference type="AlphaFoldDB" id="A0A6N8H8P8"/>
<evidence type="ECO:0000313" key="7">
    <source>
        <dbReference type="Proteomes" id="UP000433945"/>
    </source>
</evidence>
<feature type="transmembrane region" description="Helical" evidence="5">
    <location>
        <begin position="73"/>
        <end position="93"/>
    </location>
</feature>
<evidence type="ECO:0000256" key="4">
    <source>
        <dbReference type="ARBA" id="ARBA00023136"/>
    </source>
</evidence>
<keyword evidence="7" id="KW-1185">Reference proteome</keyword>
<comment type="caution">
    <text evidence="6">The sequence shown here is derived from an EMBL/GenBank/DDBJ whole genome shotgun (WGS) entry which is preliminary data.</text>
</comment>
<protein>
    <submittedName>
        <fullName evidence="6">DoxX family protein</fullName>
    </submittedName>
</protein>
<dbReference type="EMBL" id="WOWP01000002">
    <property type="protein sequence ID" value="MUV02293.1"/>
    <property type="molecule type" value="Genomic_DNA"/>
</dbReference>
<evidence type="ECO:0000256" key="1">
    <source>
        <dbReference type="ARBA" id="ARBA00004141"/>
    </source>
</evidence>
<name>A0A6N8H8P8_9FLAO</name>
<comment type="subcellular location">
    <subcellularLocation>
        <location evidence="1">Membrane</location>
        <topology evidence="1">Multi-pass membrane protein</topology>
    </subcellularLocation>
</comment>
<evidence type="ECO:0000256" key="5">
    <source>
        <dbReference type="SAM" id="Phobius"/>
    </source>
</evidence>
<dbReference type="OrthoDB" id="7960583at2"/>
<sequence length="131" mass="14712">MTKRNKIIYWIATIWLALGMLSTGIVQLLKTEDEVTKITQLGYPVYILTILGIWKILGVVVILLPKIPVIKEWAYAGFFFTMTGAVVSHLVSGSPAGELFGPILLIVLTTISWYFRPESRKTNQLTTINNE</sequence>
<dbReference type="PIRSF" id="PIRSF030066">
    <property type="entry name" value="UCP030066"/>
    <property type="match status" value="1"/>
</dbReference>
<organism evidence="6 7">
    <name type="scientific">Flavobacterium rakeshii</name>
    <dbReference type="NCBI Taxonomy" id="1038845"/>
    <lineage>
        <taxon>Bacteria</taxon>
        <taxon>Pseudomonadati</taxon>
        <taxon>Bacteroidota</taxon>
        <taxon>Flavobacteriia</taxon>
        <taxon>Flavobacteriales</taxon>
        <taxon>Flavobacteriaceae</taxon>
        <taxon>Flavobacterium</taxon>
    </lineage>
</organism>
<dbReference type="InterPro" id="IPR032808">
    <property type="entry name" value="DoxX"/>
</dbReference>
<dbReference type="InterPro" id="IPR016944">
    <property type="entry name" value="UCP030066"/>
</dbReference>
<feature type="transmembrane region" description="Helical" evidence="5">
    <location>
        <begin position="41"/>
        <end position="64"/>
    </location>
</feature>
<dbReference type="GO" id="GO:0016020">
    <property type="term" value="C:membrane"/>
    <property type="evidence" value="ECO:0007669"/>
    <property type="project" value="UniProtKB-SubCell"/>
</dbReference>
<gene>
    <name evidence="6" type="ORF">GN157_01090</name>
</gene>